<name>A0A6G9QLV5_9GAMM</name>
<organism evidence="1 2">
    <name type="scientific">Shewanella aestuarii</name>
    <dbReference type="NCBI Taxonomy" id="1028752"/>
    <lineage>
        <taxon>Bacteria</taxon>
        <taxon>Pseudomonadati</taxon>
        <taxon>Pseudomonadota</taxon>
        <taxon>Gammaproteobacteria</taxon>
        <taxon>Alteromonadales</taxon>
        <taxon>Shewanellaceae</taxon>
        <taxon>Shewanella</taxon>
    </lineage>
</organism>
<keyword evidence="2" id="KW-1185">Reference proteome</keyword>
<proteinExistence type="predicted"/>
<accession>A0A6G9QLV5</accession>
<evidence type="ECO:0000313" key="1">
    <source>
        <dbReference type="EMBL" id="QIR15526.1"/>
    </source>
</evidence>
<dbReference type="Proteomes" id="UP000502608">
    <property type="component" value="Chromosome"/>
</dbReference>
<dbReference type="EMBL" id="CP050313">
    <property type="protein sequence ID" value="QIR15526.1"/>
    <property type="molecule type" value="Genomic_DNA"/>
</dbReference>
<gene>
    <name evidence="1" type="ORF">HBH39_14385</name>
</gene>
<sequence length="155" mass="17797">MFITNGLEHFASKRQIQAFKCDAIAYSVEHQSNISQAIGNIHLKAVEHNGSLSLSYYSAFENDVREYAVFSGNNTDLDVGALTYHFDMTTKEFKFVEMSPFAQYLSQELNIERFEVDQVFEQDIQILDMDLARHFLVIKFMPSNHIWACDILGGQ</sequence>
<dbReference type="RefSeq" id="WP_167679382.1">
    <property type="nucleotide sequence ID" value="NZ_CP050313.1"/>
</dbReference>
<dbReference type="AlphaFoldDB" id="A0A6G9QLV5"/>
<evidence type="ECO:0000313" key="2">
    <source>
        <dbReference type="Proteomes" id="UP000502608"/>
    </source>
</evidence>
<reference evidence="1 2" key="1">
    <citation type="submission" date="2020-03" db="EMBL/GenBank/DDBJ databases">
        <title>Complete genome sequence of Shewanella sp.</title>
        <authorList>
            <person name="Kim Y.-S."/>
            <person name="Kim S.-J."/>
            <person name="Jung H.-K."/>
            <person name="Kim K.-H."/>
        </authorList>
    </citation>
    <scope>NUCLEOTIDE SEQUENCE [LARGE SCALE GENOMIC DNA]</scope>
    <source>
        <strain evidence="1 2">PN3F2</strain>
    </source>
</reference>
<dbReference type="KEGG" id="saes:HBH39_14385"/>
<protein>
    <submittedName>
        <fullName evidence="1">Uncharacterized protein</fullName>
    </submittedName>
</protein>